<evidence type="ECO:0000256" key="4">
    <source>
        <dbReference type="ARBA" id="ARBA00022676"/>
    </source>
</evidence>
<evidence type="ECO:0000256" key="10">
    <source>
        <dbReference type="ARBA" id="ARBA00047475"/>
    </source>
</evidence>
<dbReference type="InterPro" id="IPR002213">
    <property type="entry name" value="UDP_glucos_trans"/>
</dbReference>
<dbReference type="EC" id="2.4.1.17" evidence="3"/>
<dbReference type="Gene3D" id="3.40.50.2000">
    <property type="entry name" value="Glycogen Phosphorylase B"/>
    <property type="match status" value="1"/>
</dbReference>
<keyword evidence="4" id="KW-0328">Glycosyltransferase</keyword>
<feature type="transmembrane region" description="Helical" evidence="11">
    <location>
        <begin position="218"/>
        <end position="242"/>
    </location>
</feature>
<sequence>MPDSYKSALLDTFSKFAENVTFIWKYEADDILRNATTKNVIFEKWVPQRALLMDPRLTAFFTHAGLGSVNEVSYSGKPAILCPIFADQMRNAKMLARHQGAIEFSKFDLNNAEKLEKSIHQILFDEKFAENSRNLARRLENQPIKPAELLVRHCEFAAEFGELPSLDPYSRQMSFFTFFMIDQLLIFTVMFGAIFGVFVAVLKFIARRYTCNYYFGCFVHYFVMSMTFVIMGYCGFSTYFTIRAHRGASTRTRQLQNQLFQALVLQTVIPSIFMYIPTGIMFIFPFLDIDLKDNANFIVVCSFLYPGIDPLITIFIIRDFRLTVSNIVKGRGGGAGSSFGSSIGPSGARTANYLTGTSTSGHFVKS</sequence>
<dbReference type="PANTHER" id="PTHR48043">
    <property type="entry name" value="EG:EG0003.4 PROTEIN-RELATED"/>
    <property type="match status" value="1"/>
</dbReference>
<evidence type="ECO:0000313" key="12">
    <source>
        <dbReference type="EMBL" id="CAI5453542.1"/>
    </source>
</evidence>
<comment type="similarity">
    <text evidence="2">Belongs to the UDP-glycosyltransferase family.</text>
</comment>
<gene>
    <name evidence="12" type="ORF">CAMP_LOCUS16179</name>
</gene>
<dbReference type="OrthoDB" id="5835829at2759"/>
<dbReference type="GO" id="GO:0015020">
    <property type="term" value="F:glucuronosyltransferase activity"/>
    <property type="evidence" value="ECO:0007669"/>
    <property type="project" value="UniProtKB-EC"/>
</dbReference>
<evidence type="ECO:0000256" key="1">
    <source>
        <dbReference type="ARBA" id="ARBA00004167"/>
    </source>
</evidence>
<dbReference type="FunFam" id="3.40.50.2000:FF:000038">
    <property type="entry name" value="UDP-GlucuronosylTransferase"/>
    <property type="match status" value="1"/>
</dbReference>
<dbReference type="EMBL" id="CANHGI010000005">
    <property type="protein sequence ID" value="CAI5453542.1"/>
    <property type="molecule type" value="Genomic_DNA"/>
</dbReference>
<dbReference type="SUPFAM" id="SSF81321">
    <property type="entry name" value="Family A G protein-coupled receptor-like"/>
    <property type="match status" value="1"/>
</dbReference>
<dbReference type="GO" id="GO:0016020">
    <property type="term" value="C:membrane"/>
    <property type="evidence" value="ECO:0007669"/>
    <property type="project" value="UniProtKB-SubCell"/>
</dbReference>
<organism evidence="12 13">
    <name type="scientific">Caenorhabditis angaria</name>
    <dbReference type="NCBI Taxonomy" id="860376"/>
    <lineage>
        <taxon>Eukaryota</taxon>
        <taxon>Metazoa</taxon>
        <taxon>Ecdysozoa</taxon>
        <taxon>Nematoda</taxon>
        <taxon>Chromadorea</taxon>
        <taxon>Rhabditida</taxon>
        <taxon>Rhabditina</taxon>
        <taxon>Rhabditomorpha</taxon>
        <taxon>Rhabditoidea</taxon>
        <taxon>Rhabditidae</taxon>
        <taxon>Peloderinae</taxon>
        <taxon>Caenorhabditis</taxon>
    </lineage>
</organism>
<protein>
    <recommendedName>
        <fullName evidence="3">glucuronosyltransferase</fullName>
        <ecNumber evidence="3">2.4.1.17</ecNumber>
    </recommendedName>
</protein>
<evidence type="ECO:0000256" key="2">
    <source>
        <dbReference type="ARBA" id="ARBA00009995"/>
    </source>
</evidence>
<dbReference type="CDD" id="cd03784">
    <property type="entry name" value="GT1_Gtf-like"/>
    <property type="match status" value="1"/>
</dbReference>
<evidence type="ECO:0000313" key="13">
    <source>
        <dbReference type="Proteomes" id="UP001152747"/>
    </source>
</evidence>
<dbReference type="Pfam" id="PF00201">
    <property type="entry name" value="UDPGT"/>
    <property type="match status" value="1"/>
</dbReference>
<evidence type="ECO:0000256" key="3">
    <source>
        <dbReference type="ARBA" id="ARBA00012544"/>
    </source>
</evidence>
<reference evidence="12" key="1">
    <citation type="submission" date="2022-11" db="EMBL/GenBank/DDBJ databases">
        <authorList>
            <person name="Kikuchi T."/>
        </authorList>
    </citation>
    <scope>NUCLEOTIDE SEQUENCE</scope>
    <source>
        <strain evidence="12">PS1010</strain>
    </source>
</reference>
<accession>A0A9P1IYF6</accession>
<dbReference type="Proteomes" id="UP001152747">
    <property type="component" value="Unassembled WGS sequence"/>
</dbReference>
<name>A0A9P1IYF6_9PELO</name>
<feature type="transmembrane region" description="Helical" evidence="11">
    <location>
        <begin position="184"/>
        <end position="206"/>
    </location>
</feature>
<evidence type="ECO:0000256" key="5">
    <source>
        <dbReference type="ARBA" id="ARBA00022679"/>
    </source>
</evidence>
<evidence type="ECO:0000256" key="9">
    <source>
        <dbReference type="ARBA" id="ARBA00023136"/>
    </source>
</evidence>
<keyword evidence="6 11" id="KW-0812">Transmembrane</keyword>
<comment type="caution">
    <text evidence="12">The sequence shown here is derived from an EMBL/GenBank/DDBJ whole genome shotgun (WGS) entry which is preliminary data.</text>
</comment>
<keyword evidence="9 11" id="KW-0472">Membrane</keyword>
<evidence type="ECO:0000256" key="6">
    <source>
        <dbReference type="ARBA" id="ARBA00022692"/>
    </source>
</evidence>
<keyword evidence="5" id="KW-0808">Transferase</keyword>
<dbReference type="InterPro" id="IPR019428">
    <property type="entry name" value="7TM_GPCR_serpentine_rcpt_Str"/>
</dbReference>
<evidence type="ECO:0000256" key="7">
    <source>
        <dbReference type="ARBA" id="ARBA00022729"/>
    </source>
</evidence>
<proteinExistence type="inferred from homology"/>
<dbReference type="SUPFAM" id="SSF53756">
    <property type="entry name" value="UDP-Glycosyltransferase/glycogen phosphorylase"/>
    <property type="match status" value="1"/>
</dbReference>
<comment type="catalytic activity">
    <reaction evidence="10">
        <text>glucuronate acceptor + UDP-alpha-D-glucuronate = acceptor beta-D-glucuronoside + UDP + H(+)</text>
        <dbReference type="Rhea" id="RHEA:21032"/>
        <dbReference type="ChEBI" id="CHEBI:15378"/>
        <dbReference type="ChEBI" id="CHEBI:58052"/>
        <dbReference type="ChEBI" id="CHEBI:58223"/>
        <dbReference type="ChEBI" id="CHEBI:132367"/>
        <dbReference type="ChEBI" id="CHEBI:132368"/>
        <dbReference type="EC" id="2.4.1.17"/>
    </reaction>
</comment>
<feature type="transmembrane region" description="Helical" evidence="11">
    <location>
        <begin position="263"/>
        <end position="284"/>
    </location>
</feature>
<evidence type="ECO:0000256" key="11">
    <source>
        <dbReference type="SAM" id="Phobius"/>
    </source>
</evidence>
<dbReference type="Pfam" id="PF10326">
    <property type="entry name" value="7TM_GPCR_Str"/>
    <property type="match status" value="1"/>
</dbReference>
<comment type="subcellular location">
    <subcellularLocation>
        <location evidence="1">Membrane</location>
        <topology evidence="1">Single-pass membrane protein</topology>
    </subcellularLocation>
</comment>
<keyword evidence="8 11" id="KW-1133">Transmembrane helix</keyword>
<evidence type="ECO:0000256" key="8">
    <source>
        <dbReference type="ARBA" id="ARBA00022989"/>
    </source>
</evidence>
<feature type="transmembrane region" description="Helical" evidence="11">
    <location>
        <begin position="296"/>
        <end position="317"/>
    </location>
</feature>
<dbReference type="AlphaFoldDB" id="A0A9P1IYF6"/>
<dbReference type="PANTHER" id="PTHR48043:SF3">
    <property type="entry name" value="GLUCURONOSYLTRANSFERASE"/>
    <property type="match status" value="1"/>
</dbReference>
<keyword evidence="13" id="KW-1185">Reference proteome</keyword>
<dbReference type="InterPro" id="IPR050271">
    <property type="entry name" value="UDP-glycosyltransferase"/>
</dbReference>
<keyword evidence="7" id="KW-0732">Signal</keyword>